<dbReference type="Gene3D" id="3.30.420.10">
    <property type="entry name" value="Ribonuclease H-like superfamily/Ribonuclease H"/>
    <property type="match status" value="3"/>
</dbReference>
<evidence type="ECO:0000256" key="1">
    <source>
        <dbReference type="SAM" id="MobiDB-lite"/>
    </source>
</evidence>
<dbReference type="PANTHER" id="PTHR10797">
    <property type="entry name" value="CCR4-NOT TRANSCRIPTION COMPLEX SUBUNIT"/>
    <property type="match status" value="1"/>
</dbReference>
<dbReference type="InterPro" id="IPR012337">
    <property type="entry name" value="RNaseH-like_sf"/>
</dbReference>
<dbReference type="InterPro" id="IPR036397">
    <property type="entry name" value="RNaseH_sf"/>
</dbReference>
<sequence length="636" mass="69783">MDASRAGAPPPAGTSRFGAAPHLVPAPAPGIYPYPLFAAAAYPLAADFRSIRAVGGAEAPSLRRVPGLLRRRAAHHFASGAAAADRTLFAAPGYSCDASAQHELGTLFAPPGAQHRTGSGPGAAAAERTLSAAHAGDPRSSTSDLPAVQRVWRHNSALEFKRVLDKLSQPRRRLFIALDLEYVADASTDVHYKPISNVDWYQHLREYVNRGDVLQLGLVLAFEQADTSMAVMALEINFHLDVQSRSYNPHTINFLQKQGHCLDDHRDRGVIAECVFAGLLRHLPFGDNSVTWIAYHGDRDIGFILRLLHAGGRGMLPPDRATFLHQVREKFPVFYDVRVLGQIVIEGFVGKLTKLADDLGIHRIGEAHFAGSDAILTLACFWNIMHNSVQKLAARLSLLSGVEEFDMAIKCSRCVDDCSTITVDVREQNFEDEARRINELIASNFRIIGLKVLLPKLTSQQSTATDPQQEYSFMKRRLSGVDMFQVLISFMNAEGMVAYGRIWKYHFSINCAGTNGYADPRRFAQLLASSGVSHNTEVTWVTCDGAHGLGCLMKSFMMPLELPDDLDSYSCHCGASFPVIYDIRFIGSQCPVIGQLLTGCNGEPGVQRLLQCYMKLSERQDFLAVSSVAQGKLVVV</sequence>
<gene>
    <name evidence="2" type="ORF">URODEC1_LOCUS65042</name>
</gene>
<keyword evidence="3" id="KW-1185">Reference proteome</keyword>
<dbReference type="InterPro" id="IPR039637">
    <property type="entry name" value="CNOT7/CNOT8/Pop2"/>
</dbReference>
<reference evidence="2 3" key="2">
    <citation type="submission" date="2024-10" db="EMBL/GenBank/DDBJ databases">
        <authorList>
            <person name="Ryan C."/>
        </authorList>
    </citation>
    <scope>NUCLEOTIDE SEQUENCE [LARGE SCALE GENOMIC DNA]</scope>
</reference>
<dbReference type="AlphaFoldDB" id="A0ABC9BHY6"/>
<proteinExistence type="predicted"/>
<dbReference type="Proteomes" id="UP001497457">
    <property type="component" value="Chromosome 26rd"/>
</dbReference>
<evidence type="ECO:0000313" key="3">
    <source>
        <dbReference type="Proteomes" id="UP001497457"/>
    </source>
</evidence>
<dbReference type="EMBL" id="OZ075136">
    <property type="protein sequence ID" value="CAL5000812.1"/>
    <property type="molecule type" value="Genomic_DNA"/>
</dbReference>
<feature type="region of interest" description="Disordered" evidence="1">
    <location>
        <begin position="109"/>
        <end position="146"/>
    </location>
</feature>
<accession>A0ABC9BHY6</accession>
<name>A0ABC9BHY6_9POAL</name>
<reference evidence="3" key="1">
    <citation type="submission" date="2024-06" db="EMBL/GenBank/DDBJ databases">
        <authorList>
            <person name="Ryan C."/>
        </authorList>
    </citation>
    <scope>NUCLEOTIDE SEQUENCE [LARGE SCALE GENOMIC DNA]</scope>
</reference>
<dbReference type="SUPFAM" id="SSF53098">
    <property type="entry name" value="Ribonuclease H-like"/>
    <property type="match status" value="2"/>
</dbReference>
<organism evidence="2 3">
    <name type="scientific">Urochloa decumbens</name>
    <dbReference type="NCBI Taxonomy" id="240449"/>
    <lineage>
        <taxon>Eukaryota</taxon>
        <taxon>Viridiplantae</taxon>
        <taxon>Streptophyta</taxon>
        <taxon>Embryophyta</taxon>
        <taxon>Tracheophyta</taxon>
        <taxon>Spermatophyta</taxon>
        <taxon>Magnoliopsida</taxon>
        <taxon>Liliopsida</taxon>
        <taxon>Poales</taxon>
        <taxon>Poaceae</taxon>
        <taxon>PACMAD clade</taxon>
        <taxon>Panicoideae</taxon>
        <taxon>Panicodae</taxon>
        <taxon>Paniceae</taxon>
        <taxon>Melinidinae</taxon>
        <taxon>Urochloa</taxon>
    </lineage>
</organism>
<evidence type="ECO:0000313" key="2">
    <source>
        <dbReference type="EMBL" id="CAL5000812.1"/>
    </source>
</evidence>
<protein>
    <submittedName>
        <fullName evidence="2">Uncharacterized protein</fullName>
    </submittedName>
</protein>